<name>A0A1J1J0J3_9DIPT</name>
<reference evidence="1 2" key="1">
    <citation type="submission" date="2015-04" db="EMBL/GenBank/DDBJ databases">
        <authorList>
            <person name="Syromyatnikov M.Y."/>
            <person name="Popov V.N."/>
        </authorList>
    </citation>
    <scope>NUCLEOTIDE SEQUENCE [LARGE SCALE GENOMIC DNA]</scope>
</reference>
<accession>A0A1J1J0J3</accession>
<keyword evidence="2" id="KW-1185">Reference proteome</keyword>
<evidence type="ECO:0000313" key="1">
    <source>
        <dbReference type="EMBL" id="CRL04934.1"/>
    </source>
</evidence>
<protein>
    <submittedName>
        <fullName evidence="1">CLUMA_CG018443, isoform A</fullName>
    </submittedName>
</protein>
<dbReference type="AlphaFoldDB" id="A0A1J1J0J3"/>
<proteinExistence type="predicted"/>
<sequence length="65" mass="7714">MQNRSHFFQEIRSEIILKPVGAVRVHFRFKSYRLKIKSDFYSHIAYVLKSMGKLTIVNDELNVLT</sequence>
<evidence type="ECO:0000313" key="2">
    <source>
        <dbReference type="Proteomes" id="UP000183832"/>
    </source>
</evidence>
<dbReference type="Proteomes" id="UP000183832">
    <property type="component" value="Unassembled WGS sequence"/>
</dbReference>
<gene>
    <name evidence="1" type="ORF">CLUMA_CG018443</name>
</gene>
<organism evidence="1 2">
    <name type="scientific">Clunio marinus</name>
    <dbReference type="NCBI Taxonomy" id="568069"/>
    <lineage>
        <taxon>Eukaryota</taxon>
        <taxon>Metazoa</taxon>
        <taxon>Ecdysozoa</taxon>
        <taxon>Arthropoda</taxon>
        <taxon>Hexapoda</taxon>
        <taxon>Insecta</taxon>
        <taxon>Pterygota</taxon>
        <taxon>Neoptera</taxon>
        <taxon>Endopterygota</taxon>
        <taxon>Diptera</taxon>
        <taxon>Nematocera</taxon>
        <taxon>Chironomoidea</taxon>
        <taxon>Chironomidae</taxon>
        <taxon>Clunio</taxon>
    </lineage>
</organism>
<dbReference type="EMBL" id="CVRI01000064">
    <property type="protein sequence ID" value="CRL04934.1"/>
    <property type="molecule type" value="Genomic_DNA"/>
</dbReference>